<sequence>MAVRQCISQVLNDLLLNEVWTSTVLCDAYN</sequence>
<proteinExistence type="predicted"/>
<keyword evidence="2" id="KW-1185">Reference proteome</keyword>
<evidence type="ECO:0000313" key="1">
    <source>
        <dbReference type="EMBL" id="EDN95268.1"/>
    </source>
</evidence>
<dbReference type="AlphaFoldDB" id="A7F0M6"/>
<dbReference type="KEGG" id="ssl:SS1G_11144"/>
<reference evidence="2" key="1">
    <citation type="journal article" date="2011" name="PLoS Genet.">
        <title>Genomic analysis of the necrotrophic fungal pathogens Sclerotinia sclerotiorum and Botrytis cinerea.</title>
        <authorList>
            <person name="Amselem J."/>
            <person name="Cuomo C.A."/>
            <person name="van Kan J.A."/>
            <person name="Viaud M."/>
            <person name="Benito E.P."/>
            <person name="Couloux A."/>
            <person name="Coutinho P.M."/>
            <person name="de Vries R.P."/>
            <person name="Dyer P.S."/>
            <person name="Fillinger S."/>
            <person name="Fournier E."/>
            <person name="Gout L."/>
            <person name="Hahn M."/>
            <person name="Kohn L."/>
            <person name="Lapalu N."/>
            <person name="Plummer K.M."/>
            <person name="Pradier J.M."/>
            <person name="Quevillon E."/>
            <person name="Sharon A."/>
            <person name="Simon A."/>
            <person name="ten Have A."/>
            <person name="Tudzynski B."/>
            <person name="Tudzynski P."/>
            <person name="Wincker P."/>
            <person name="Andrew M."/>
            <person name="Anthouard V."/>
            <person name="Beever R.E."/>
            <person name="Beffa R."/>
            <person name="Benoit I."/>
            <person name="Bouzid O."/>
            <person name="Brault B."/>
            <person name="Chen Z."/>
            <person name="Choquer M."/>
            <person name="Collemare J."/>
            <person name="Cotton P."/>
            <person name="Danchin E.G."/>
            <person name="Da Silva C."/>
            <person name="Gautier A."/>
            <person name="Giraud C."/>
            <person name="Giraud T."/>
            <person name="Gonzalez C."/>
            <person name="Grossetete S."/>
            <person name="Guldener U."/>
            <person name="Henrissat B."/>
            <person name="Howlett B.J."/>
            <person name="Kodira C."/>
            <person name="Kretschmer M."/>
            <person name="Lappartient A."/>
            <person name="Leroch M."/>
            <person name="Levis C."/>
            <person name="Mauceli E."/>
            <person name="Neuveglise C."/>
            <person name="Oeser B."/>
            <person name="Pearson M."/>
            <person name="Poulain J."/>
            <person name="Poussereau N."/>
            <person name="Quesneville H."/>
            <person name="Rascle C."/>
            <person name="Schumacher J."/>
            <person name="Segurens B."/>
            <person name="Sexton A."/>
            <person name="Silva E."/>
            <person name="Sirven C."/>
            <person name="Soanes D.M."/>
            <person name="Talbot N.J."/>
            <person name="Templeton M."/>
            <person name="Yandava C."/>
            <person name="Yarden O."/>
            <person name="Zeng Q."/>
            <person name="Rollins J.A."/>
            <person name="Lebrun M.H."/>
            <person name="Dickman M."/>
        </authorList>
    </citation>
    <scope>NUCLEOTIDE SEQUENCE [LARGE SCALE GENOMIC DNA]</scope>
    <source>
        <strain evidence="2">ATCC 18683 / 1980 / Ss-1</strain>
    </source>
</reference>
<name>A7F0M6_SCLS1</name>
<dbReference type="InParanoid" id="A7F0M6"/>
<dbReference type="HOGENOM" id="CLU_3406582_0_0_1"/>
<gene>
    <name evidence="1" type="ORF">SS1G_11144</name>
</gene>
<dbReference type="RefSeq" id="XP_001587903.1">
    <property type="nucleotide sequence ID" value="XM_001587853.1"/>
</dbReference>
<dbReference type="Proteomes" id="UP000001312">
    <property type="component" value="Unassembled WGS sequence"/>
</dbReference>
<organism evidence="1 2">
    <name type="scientific">Sclerotinia sclerotiorum (strain ATCC 18683 / 1980 / Ss-1)</name>
    <name type="common">White mold</name>
    <name type="synonym">Whetzelinia sclerotiorum</name>
    <dbReference type="NCBI Taxonomy" id="665079"/>
    <lineage>
        <taxon>Eukaryota</taxon>
        <taxon>Fungi</taxon>
        <taxon>Dikarya</taxon>
        <taxon>Ascomycota</taxon>
        <taxon>Pezizomycotina</taxon>
        <taxon>Leotiomycetes</taxon>
        <taxon>Helotiales</taxon>
        <taxon>Sclerotiniaceae</taxon>
        <taxon>Sclerotinia</taxon>
    </lineage>
</organism>
<dbReference type="GeneID" id="5484033"/>
<dbReference type="EMBL" id="CH476637">
    <property type="protein sequence ID" value="EDN95268.1"/>
    <property type="molecule type" value="Genomic_DNA"/>
</dbReference>
<evidence type="ECO:0000313" key="2">
    <source>
        <dbReference type="Proteomes" id="UP000001312"/>
    </source>
</evidence>
<protein>
    <submittedName>
        <fullName evidence="1">Uncharacterized protein</fullName>
    </submittedName>
</protein>
<accession>A7F0M6</accession>